<keyword evidence="2" id="KW-0812">Transmembrane</keyword>
<evidence type="ECO:0000313" key="4">
    <source>
        <dbReference type="Proteomes" id="UP001642484"/>
    </source>
</evidence>
<protein>
    <submittedName>
        <fullName evidence="3">Uncharacterized protein</fullName>
    </submittedName>
</protein>
<keyword evidence="2" id="KW-0472">Membrane</keyword>
<organism evidence="3 4">
    <name type="scientific">Durusdinium trenchii</name>
    <dbReference type="NCBI Taxonomy" id="1381693"/>
    <lineage>
        <taxon>Eukaryota</taxon>
        <taxon>Sar</taxon>
        <taxon>Alveolata</taxon>
        <taxon>Dinophyceae</taxon>
        <taxon>Suessiales</taxon>
        <taxon>Symbiodiniaceae</taxon>
        <taxon>Durusdinium</taxon>
    </lineage>
</organism>
<feature type="transmembrane region" description="Helical" evidence="2">
    <location>
        <begin position="270"/>
        <end position="294"/>
    </location>
</feature>
<proteinExistence type="predicted"/>
<feature type="transmembrane region" description="Helical" evidence="2">
    <location>
        <begin position="306"/>
        <end position="330"/>
    </location>
</feature>
<evidence type="ECO:0000313" key="3">
    <source>
        <dbReference type="EMBL" id="CAK9087536.1"/>
    </source>
</evidence>
<evidence type="ECO:0000256" key="2">
    <source>
        <dbReference type="SAM" id="Phobius"/>
    </source>
</evidence>
<gene>
    <name evidence="3" type="ORF">CCMP2556_LOCUS42315</name>
</gene>
<feature type="transmembrane region" description="Helical" evidence="2">
    <location>
        <begin position="202"/>
        <end position="220"/>
    </location>
</feature>
<feature type="region of interest" description="Disordered" evidence="1">
    <location>
        <begin position="643"/>
        <end position="669"/>
    </location>
</feature>
<accession>A0ABP0QKI2</accession>
<feature type="transmembrane region" description="Helical" evidence="2">
    <location>
        <begin position="128"/>
        <end position="154"/>
    </location>
</feature>
<feature type="compositionally biased region" description="Low complexity" evidence="1">
    <location>
        <begin position="649"/>
        <end position="658"/>
    </location>
</feature>
<feature type="transmembrane region" description="Helical" evidence="2">
    <location>
        <begin position="175"/>
        <end position="196"/>
    </location>
</feature>
<comment type="caution">
    <text evidence="3">The sequence shown here is derived from an EMBL/GenBank/DDBJ whole genome shotgun (WGS) entry which is preliminary data.</text>
</comment>
<keyword evidence="2" id="KW-1133">Transmembrane helix</keyword>
<dbReference type="EMBL" id="CAXAMN010024550">
    <property type="protein sequence ID" value="CAK9087536.1"/>
    <property type="molecule type" value="Genomic_DNA"/>
</dbReference>
<name>A0ABP0QKI2_9DINO</name>
<reference evidence="3 4" key="1">
    <citation type="submission" date="2024-02" db="EMBL/GenBank/DDBJ databases">
        <authorList>
            <person name="Chen Y."/>
            <person name="Shah S."/>
            <person name="Dougan E. K."/>
            <person name="Thang M."/>
            <person name="Chan C."/>
        </authorList>
    </citation>
    <scope>NUCLEOTIDE SEQUENCE [LARGE SCALE GENOMIC DNA]</scope>
</reference>
<dbReference type="Proteomes" id="UP001642484">
    <property type="component" value="Unassembled WGS sequence"/>
</dbReference>
<feature type="transmembrane region" description="Helical" evidence="2">
    <location>
        <begin position="241"/>
        <end position="264"/>
    </location>
</feature>
<sequence length="1151" mass="126308">MAKEEARRDSGLGASQTAEVAYLEKMGLEYEEHDITEFEAFLQKKSHQHHQGPIHFKTSAMDDVPTTLVLPSEEGKDAKDASPPLAVQRDSRRSVRYTLARIVANFCFGTLAQLIALRASLHYGNHDWPLLFTFCVLDGVLRPLISGLGVYCFLRRNTRFSSKSWLHIWGRRAMFYIAICLADDSIIYQSMATILTLDSPNLYMTVIFFVFFFYVLANLLQMQTTNQKLRVLGFRCLSTMCEVLTLVSVAGMLILIIALVYYMFSPFLPLPFLLMGLIPLGLVVLLQSLCLIWIASMALCRAKREAGVLGAISCLYLNALLALLGPGLSIGSALSLISTRGLLFASLSPAGVLFSMIPTLDVGLQTLFVLLMCGMIGPKGWDRPMETFRKLADLSGFGLAAKRIAFPGKIILSALDCIVSFPGKYSKEWDAAVSSTQQGNGCSLACVFLTDRASGLADNPDTPGRCWCHTIYGELPLDTYLMVIDVHDETNGPITEEVLAFKRADAAAMGLVLVIKEDQTELEWESELNQALKIAEERCRQNGCRAPWGCSWFEEWRKNVEEAMRLGQKLHVFYFEGKVGRGKLAWPKLCDSMAKEEARRDSGLGASQTAEVAYLEKMGLEYEEHDITEFEAFLRKCLGATPGPRRARVSTPRRTAAPPAQPPCTEPLSPAVEQLGRRRRAPKPKAHTFKVTVGYVQGSPPPYHELLQGDGNLPLWQVTWRPRHRRLPCFDVPNDLLRHEALPEAWAELWMAPKGAKRRLERLAEETDLLVAPLDGFVHAVMLEEHQPQGGTLDDAQSSWDPWAETPAASVPGIWWARLAPGEVLRVPRTWWLTLRAASPCSVLLRHLVPPKPTAPTALAFAARQGRMAQAAAQQRLPQRQSARGALYRRGAAAAAGAGLWAAKVPGQRWPVVPEAWYVAHFTVSDQEGALLASTELGPPRLLCASRSRAPQRAQPWSAKLAGAAVALLGGSGVLLPQLVCALTPKGAPPAALKGVLVEISVDSHVVAMARQLLRAPSVAPADGSWVDLSWWKLADGPPPAGVPPYDVATEDAILLAGDTRGALDGFENAGESDVFAMKFDAASGELIWTLQRGCNSYDFTLAFVRDPFDDLILAGYTGSSLDGHSLEANLQEFQEVGDGSLMFLEIQIST</sequence>
<feature type="transmembrane region" description="Helical" evidence="2">
    <location>
        <begin position="98"/>
        <end position="116"/>
    </location>
</feature>
<keyword evidence="4" id="KW-1185">Reference proteome</keyword>
<evidence type="ECO:0000256" key="1">
    <source>
        <dbReference type="SAM" id="MobiDB-lite"/>
    </source>
</evidence>